<dbReference type="InterPro" id="IPR035093">
    <property type="entry name" value="RelE/ParE_toxin_dom_sf"/>
</dbReference>
<dbReference type="Gene3D" id="3.30.2310.20">
    <property type="entry name" value="RelE-like"/>
    <property type="match status" value="1"/>
</dbReference>
<evidence type="ECO:0008006" key="4">
    <source>
        <dbReference type="Google" id="ProtNLM"/>
    </source>
</evidence>
<dbReference type="InterPro" id="IPR052747">
    <property type="entry name" value="TA_system_RelE_toxin"/>
</dbReference>
<keyword evidence="1" id="KW-1277">Toxin-antitoxin system</keyword>
<proteinExistence type="predicted"/>
<name>A0A6S6ZG94_9BURK</name>
<accession>A0A6S6ZG94</accession>
<dbReference type="SUPFAM" id="SSF143011">
    <property type="entry name" value="RelE-like"/>
    <property type="match status" value="1"/>
</dbReference>
<evidence type="ECO:0000313" key="3">
    <source>
        <dbReference type="Proteomes" id="UP000494108"/>
    </source>
</evidence>
<dbReference type="InterPro" id="IPR007712">
    <property type="entry name" value="RelE/ParE_toxin"/>
</dbReference>
<dbReference type="PANTHER" id="PTHR38813:SF1">
    <property type="entry name" value="TOXIN RELE1-RELATED"/>
    <property type="match status" value="1"/>
</dbReference>
<evidence type="ECO:0000256" key="1">
    <source>
        <dbReference type="ARBA" id="ARBA00022649"/>
    </source>
</evidence>
<sequence length="90" mass="10611">MQGPRHMFAINWAKKAVKQWLKIPAIHRTRIAAEITKLAFFPALSDIKALANHQYGYRLRVGNYRVLFDVQTEIRIIDIQEVKKRDDNTY</sequence>
<dbReference type="Proteomes" id="UP000494108">
    <property type="component" value="Unassembled WGS sequence"/>
</dbReference>
<evidence type="ECO:0000313" key="2">
    <source>
        <dbReference type="EMBL" id="CAB3678642.1"/>
    </source>
</evidence>
<dbReference type="EMBL" id="CADIJX010000005">
    <property type="protein sequence ID" value="CAB3678642.1"/>
    <property type="molecule type" value="Genomic_DNA"/>
</dbReference>
<dbReference type="PANTHER" id="PTHR38813">
    <property type="match status" value="1"/>
</dbReference>
<protein>
    <recommendedName>
        <fullName evidence="4">Type II toxin-antitoxin system RelE/ParE family toxin</fullName>
    </recommendedName>
</protein>
<organism evidence="2 3">
    <name type="scientific">Achromobacter pestifer</name>
    <dbReference type="NCBI Taxonomy" id="1353889"/>
    <lineage>
        <taxon>Bacteria</taxon>
        <taxon>Pseudomonadati</taxon>
        <taxon>Pseudomonadota</taxon>
        <taxon>Betaproteobacteria</taxon>
        <taxon>Burkholderiales</taxon>
        <taxon>Alcaligenaceae</taxon>
        <taxon>Achromobacter</taxon>
    </lineage>
</organism>
<gene>
    <name evidence="2" type="ORF">LMG3431_04243</name>
</gene>
<keyword evidence="3" id="KW-1185">Reference proteome</keyword>
<dbReference type="AlphaFoldDB" id="A0A6S6ZG94"/>
<dbReference type="Pfam" id="PF05016">
    <property type="entry name" value="ParE_toxin"/>
    <property type="match status" value="1"/>
</dbReference>
<reference evidence="2 3" key="1">
    <citation type="submission" date="2020-04" db="EMBL/GenBank/DDBJ databases">
        <authorList>
            <person name="De Canck E."/>
        </authorList>
    </citation>
    <scope>NUCLEOTIDE SEQUENCE [LARGE SCALE GENOMIC DNA]</scope>
    <source>
        <strain evidence="2 3">LMG 3431</strain>
    </source>
</reference>